<dbReference type="EMBL" id="MTBD01000117">
    <property type="protein sequence ID" value="PRP68535.1"/>
    <property type="molecule type" value="Genomic_DNA"/>
</dbReference>
<name>A0A2S9WYJ5_9NEIS</name>
<sequence length="388" mass="43773">MKMSRVPQNFMRKYRIPMTGERFTGYRGEREGGGSEGLNTQIAAKVVKFRGDKDVVGAHLLKAEYGGPDTKDNVVPWYRTAEEQFAGYEKKYPLFVRRCLMGDQKGPAQPEEWFWEFRTVVEYYQEFNDKSWTECGGFWETKRDKQMLERAKSAHNMEEVEQRVIDVTNSLLQIPRKVQVIPDGAEAAFVLEGPDITGGKVELDVTKIFDLARSVNETGEIATGGHAKPVQGPVQEGGRTAKANAYLALMRGALNDVLDHNDRLNLGASSEVREKAMARIKVAVEYADQFVTNVSEEYATGKRKAGARKPVTSRHTEWAVDNIEASTRVGEVEALWGEPGAKFWEAMRKWVLKNPLEMPRVTVWAQMARIQSASDRCLALLNNLYVVD</sequence>
<comment type="caution">
    <text evidence="1">The sequence shown here is derived from an EMBL/GenBank/DDBJ whole genome shotgun (WGS) entry which is preliminary data.</text>
</comment>
<accession>A0A2S9WYJ5</accession>
<evidence type="ECO:0000313" key="2">
    <source>
        <dbReference type="Proteomes" id="UP000239469"/>
    </source>
</evidence>
<dbReference type="AlphaFoldDB" id="A0A2S9WYJ5"/>
<protein>
    <submittedName>
        <fullName evidence="1">Uncharacterized protein</fullName>
    </submittedName>
</protein>
<proteinExistence type="predicted"/>
<gene>
    <name evidence="1" type="ORF">BUE93_21845</name>
</gene>
<reference evidence="1 2" key="1">
    <citation type="submission" date="2017-01" db="EMBL/GenBank/DDBJ databases">
        <title>New insights into the genetic diversity of Chromobacterium isolated from tropical freshwater lake.</title>
        <authorList>
            <person name="Santos A.B."/>
            <person name="Nascimento A.M."/>
            <person name="Da Silva P.C."/>
        </authorList>
    </citation>
    <scope>NUCLEOTIDE SEQUENCE [LARGE SCALE GENOMIC DNA]</scope>
    <source>
        <strain evidence="1 2">56AF</strain>
    </source>
</reference>
<dbReference type="RefSeq" id="WP_106078260.1">
    <property type="nucleotide sequence ID" value="NZ_MTBD01000117.1"/>
</dbReference>
<dbReference type="Proteomes" id="UP000239469">
    <property type="component" value="Unassembled WGS sequence"/>
</dbReference>
<evidence type="ECO:0000313" key="1">
    <source>
        <dbReference type="EMBL" id="PRP68535.1"/>
    </source>
</evidence>
<organism evidence="1 2">
    <name type="scientific">Chromobacterium amazonense</name>
    <dbReference type="NCBI Taxonomy" id="1382803"/>
    <lineage>
        <taxon>Bacteria</taxon>
        <taxon>Pseudomonadati</taxon>
        <taxon>Pseudomonadota</taxon>
        <taxon>Betaproteobacteria</taxon>
        <taxon>Neisseriales</taxon>
        <taxon>Chromobacteriaceae</taxon>
        <taxon>Chromobacterium</taxon>
    </lineage>
</organism>